<dbReference type="RefSeq" id="WP_074828910.1">
    <property type="nucleotide sequence ID" value="NZ_FNTI01000001.1"/>
</dbReference>
<protein>
    <submittedName>
        <fullName evidence="2">Uncharacterized protein</fullName>
    </submittedName>
</protein>
<keyword evidence="1" id="KW-0812">Transmembrane</keyword>
<dbReference type="Proteomes" id="UP000183208">
    <property type="component" value="Unassembled WGS sequence"/>
</dbReference>
<reference evidence="2 3" key="1">
    <citation type="submission" date="2016-10" db="EMBL/GenBank/DDBJ databases">
        <authorList>
            <person name="de Groot N.N."/>
        </authorList>
    </citation>
    <scope>NUCLEOTIDE SEQUENCE [LARGE SCALE GENOMIC DNA]</scope>
    <source>
        <strain evidence="2 3">GAS522</strain>
    </source>
</reference>
<keyword evidence="1" id="KW-1133">Transmembrane helix</keyword>
<sequence length="88" mass="9533">MPPLLYTALFEALGAVALWTMVTDIRAGSTTNRGMTIDARENPGGFYLVMFAKGAFACFAAATLLHTLGLIGDPVAWVHETFPFLKVR</sequence>
<feature type="transmembrane region" description="Helical" evidence="1">
    <location>
        <begin position="6"/>
        <end position="25"/>
    </location>
</feature>
<evidence type="ECO:0000313" key="2">
    <source>
        <dbReference type="EMBL" id="SEE34494.1"/>
    </source>
</evidence>
<accession>A0A1M7HRA2</accession>
<keyword evidence="1" id="KW-0472">Membrane</keyword>
<proteinExistence type="predicted"/>
<organism evidence="2 3">
    <name type="scientific">Bradyrhizobium lablabi</name>
    <dbReference type="NCBI Taxonomy" id="722472"/>
    <lineage>
        <taxon>Bacteria</taxon>
        <taxon>Pseudomonadati</taxon>
        <taxon>Pseudomonadota</taxon>
        <taxon>Alphaproteobacteria</taxon>
        <taxon>Hyphomicrobiales</taxon>
        <taxon>Nitrobacteraceae</taxon>
        <taxon>Bradyrhizobium</taxon>
    </lineage>
</organism>
<evidence type="ECO:0000256" key="1">
    <source>
        <dbReference type="SAM" id="Phobius"/>
    </source>
</evidence>
<gene>
    <name evidence="2" type="ORF">SAMN05444171_7112</name>
</gene>
<dbReference type="EMBL" id="FNTI01000001">
    <property type="protein sequence ID" value="SEE34494.1"/>
    <property type="molecule type" value="Genomic_DNA"/>
</dbReference>
<evidence type="ECO:0000313" key="3">
    <source>
        <dbReference type="Proteomes" id="UP000183208"/>
    </source>
</evidence>
<name>A0A1M7HRA2_9BRAD</name>
<dbReference type="AlphaFoldDB" id="A0A1M7HRA2"/>
<feature type="transmembrane region" description="Helical" evidence="1">
    <location>
        <begin position="46"/>
        <end position="71"/>
    </location>
</feature>